<dbReference type="InterPro" id="IPR023271">
    <property type="entry name" value="Aquaporin-like"/>
</dbReference>
<feature type="transmembrane region" description="Helical" evidence="6">
    <location>
        <begin position="158"/>
        <end position="178"/>
    </location>
</feature>
<feature type="transmembrane region" description="Helical" evidence="6">
    <location>
        <begin position="28"/>
        <end position="50"/>
    </location>
</feature>
<sequence length="285" mass="29938">MTYVRPDLIVQQMVEAGARKAALPARQLVLRGFLGGALLAFATTLAFQVALETTPIVGALLFPVGFVMIVLLGMELVTGNFALIPLAVKERKATAGSMLANWAWVSVGHLLGCAVYACLYGIAVTAMGSNMDAAMAQRLIQAAEAKTIAYEVLGASGWGIVFVKAILCNWMVTMGVVMGMTSSSTSGKIVAMWLPILTFFAQGFEHAVVNMFVIPAGMMLGADVSAADWWLWNQIPVLLGNVLGGFLFTGMAIYAAHRSKGEAPAARPQGTAAVLPAAGQAVEAK</sequence>
<evidence type="ECO:0000256" key="1">
    <source>
        <dbReference type="ARBA" id="ARBA00004141"/>
    </source>
</evidence>
<evidence type="ECO:0000313" key="7">
    <source>
        <dbReference type="EMBL" id="CAG5077101.1"/>
    </source>
</evidence>
<keyword evidence="3 6" id="KW-1133">Transmembrane helix</keyword>
<dbReference type="RefSeq" id="WP_213483129.1">
    <property type="nucleotide sequence ID" value="NZ_CAJRAY010000005.1"/>
</dbReference>
<dbReference type="Pfam" id="PF01226">
    <property type="entry name" value="Form_Nir_trans"/>
    <property type="match status" value="1"/>
</dbReference>
<comment type="subcellular location">
    <subcellularLocation>
        <location evidence="1">Membrane</location>
        <topology evidence="1">Multi-pass membrane protein</topology>
    </subcellularLocation>
</comment>
<keyword evidence="2 6" id="KW-0812">Transmembrane</keyword>
<dbReference type="Proteomes" id="UP000681526">
    <property type="component" value="Unassembled WGS sequence"/>
</dbReference>
<name>A0ABM8UZS8_THEXY</name>
<gene>
    <name evidence="7" type="primary">txxe 412-fnt</name>
    <name evidence="7" type="ORF">TXXE_01160</name>
</gene>
<feature type="transmembrane region" description="Helical" evidence="6">
    <location>
        <begin position="190"/>
        <end position="214"/>
    </location>
</feature>
<dbReference type="PANTHER" id="PTHR30520">
    <property type="entry name" value="FORMATE TRANSPORTER-RELATED"/>
    <property type="match status" value="1"/>
</dbReference>
<feature type="transmembrane region" description="Helical" evidence="6">
    <location>
        <begin position="234"/>
        <end position="256"/>
    </location>
</feature>
<accession>A0ABM8UZS8</accession>
<evidence type="ECO:0000256" key="2">
    <source>
        <dbReference type="ARBA" id="ARBA00022692"/>
    </source>
</evidence>
<comment type="caution">
    <text evidence="7">The sequence shown here is derived from an EMBL/GenBank/DDBJ whole genome shotgun (WGS) entry which is preliminary data.</text>
</comment>
<comment type="similarity">
    <text evidence="5">Belongs to the FNT transporter (TC 1.A.16) family.</text>
</comment>
<organism evidence="7 8">
    <name type="scientific">Thermobacillus xylanilyticus</name>
    <dbReference type="NCBI Taxonomy" id="76633"/>
    <lineage>
        <taxon>Bacteria</taxon>
        <taxon>Bacillati</taxon>
        <taxon>Bacillota</taxon>
        <taxon>Bacilli</taxon>
        <taxon>Bacillales</taxon>
        <taxon>Paenibacillaceae</taxon>
        <taxon>Thermobacillus</taxon>
    </lineage>
</organism>
<evidence type="ECO:0000256" key="5">
    <source>
        <dbReference type="ARBA" id="ARBA00049660"/>
    </source>
</evidence>
<evidence type="ECO:0000313" key="8">
    <source>
        <dbReference type="Proteomes" id="UP000681526"/>
    </source>
</evidence>
<keyword evidence="8" id="KW-1185">Reference proteome</keyword>
<keyword evidence="4 6" id="KW-0472">Membrane</keyword>
<evidence type="ECO:0000256" key="3">
    <source>
        <dbReference type="ARBA" id="ARBA00022989"/>
    </source>
</evidence>
<protein>
    <submittedName>
        <fullName evidence="7">Formate/nitrite transporter</fullName>
    </submittedName>
</protein>
<evidence type="ECO:0000256" key="6">
    <source>
        <dbReference type="SAM" id="Phobius"/>
    </source>
</evidence>
<dbReference type="InterPro" id="IPR000292">
    <property type="entry name" value="For/NO2_transpt"/>
</dbReference>
<proteinExistence type="inferred from homology"/>
<evidence type="ECO:0000256" key="4">
    <source>
        <dbReference type="ARBA" id="ARBA00023136"/>
    </source>
</evidence>
<feature type="transmembrane region" description="Helical" evidence="6">
    <location>
        <begin position="56"/>
        <end position="87"/>
    </location>
</feature>
<feature type="transmembrane region" description="Helical" evidence="6">
    <location>
        <begin position="99"/>
        <end position="123"/>
    </location>
</feature>
<dbReference type="EMBL" id="CAJRAY010000005">
    <property type="protein sequence ID" value="CAG5077101.1"/>
    <property type="molecule type" value="Genomic_DNA"/>
</dbReference>
<dbReference type="PANTHER" id="PTHR30520:SF6">
    <property type="entry name" value="FORMATE_NITRATE FAMILY TRANSPORTER (EUROFUNG)"/>
    <property type="match status" value="1"/>
</dbReference>
<reference evidence="7 8" key="1">
    <citation type="submission" date="2021-04" db="EMBL/GenBank/DDBJ databases">
        <authorList>
            <person name="Rakotoarivonina H."/>
        </authorList>
    </citation>
    <scope>NUCLEOTIDE SEQUENCE [LARGE SCALE GENOMIC DNA]</scope>
    <source>
        <strain evidence="7 8">XE</strain>
    </source>
</reference>
<dbReference type="Gene3D" id="1.20.1080.10">
    <property type="entry name" value="Glycerol uptake facilitator protein"/>
    <property type="match status" value="1"/>
</dbReference>